<name>A0AAD6NFN6_DREDA</name>
<proteinExistence type="predicted"/>
<reference evidence="2" key="1">
    <citation type="submission" date="2023-01" db="EMBL/GenBank/DDBJ databases">
        <title>The chitinases involved in constricting ring structure development in the nematode-trapping fungus Drechslerella dactyloides.</title>
        <authorList>
            <person name="Wang R."/>
            <person name="Zhang L."/>
            <person name="Tang P."/>
            <person name="Li S."/>
            <person name="Liang L."/>
        </authorList>
    </citation>
    <scope>NUCLEOTIDE SEQUENCE</scope>
    <source>
        <strain evidence="2">YMF1.00031</strain>
    </source>
</reference>
<evidence type="ECO:0000313" key="2">
    <source>
        <dbReference type="EMBL" id="KAJ6256389.1"/>
    </source>
</evidence>
<keyword evidence="3" id="KW-1185">Reference proteome</keyword>
<gene>
    <name evidence="2" type="ORF">Dda_8889</name>
</gene>
<feature type="signal peptide" evidence="1">
    <location>
        <begin position="1"/>
        <end position="18"/>
    </location>
</feature>
<feature type="chain" id="PRO_5042218638" evidence="1">
    <location>
        <begin position="19"/>
        <end position="218"/>
    </location>
</feature>
<accession>A0AAD6NFN6</accession>
<keyword evidence="1" id="KW-0732">Signal</keyword>
<dbReference type="EMBL" id="JAQGDS010000013">
    <property type="protein sequence ID" value="KAJ6256389.1"/>
    <property type="molecule type" value="Genomic_DNA"/>
</dbReference>
<dbReference type="AlphaFoldDB" id="A0AAD6NFN6"/>
<evidence type="ECO:0000256" key="1">
    <source>
        <dbReference type="SAM" id="SignalP"/>
    </source>
</evidence>
<comment type="caution">
    <text evidence="2">The sequence shown here is derived from an EMBL/GenBank/DDBJ whole genome shotgun (WGS) entry which is preliminary data.</text>
</comment>
<evidence type="ECO:0000313" key="3">
    <source>
        <dbReference type="Proteomes" id="UP001221413"/>
    </source>
</evidence>
<organism evidence="2 3">
    <name type="scientific">Drechslerella dactyloides</name>
    <name type="common">Nematode-trapping fungus</name>
    <name type="synonym">Arthrobotrys dactyloides</name>
    <dbReference type="NCBI Taxonomy" id="74499"/>
    <lineage>
        <taxon>Eukaryota</taxon>
        <taxon>Fungi</taxon>
        <taxon>Dikarya</taxon>
        <taxon>Ascomycota</taxon>
        <taxon>Pezizomycotina</taxon>
        <taxon>Orbiliomycetes</taxon>
        <taxon>Orbiliales</taxon>
        <taxon>Orbiliaceae</taxon>
        <taxon>Drechslerella</taxon>
    </lineage>
</organism>
<protein>
    <submittedName>
        <fullName evidence="2">Uncharacterized protein</fullName>
    </submittedName>
</protein>
<sequence>MRFTVAVIPALYTALAAAALLKRDCTHNNCLRALIGEQNKNGDAVNDACSAVLVATVKTDVAGVPVTTVAPTGTMPTYASNACVSTKGVDRPARYASACSCIGAPAATVTVPAEPATGPSITVTHHSLTDCTYWDIIDGPTVIHNGACVVSTVGYGSVQFGQLEGATCYDCRALRFTSTDCSGDSFGNAPLNDCAGVNSPQSFLFQCTPVEGCTPGDQ</sequence>
<dbReference type="Proteomes" id="UP001221413">
    <property type="component" value="Unassembled WGS sequence"/>
</dbReference>